<evidence type="ECO:0000259" key="4">
    <source>
        <dbReference type="Pfam" id="PF02576"/>
    </source>
</evidence>
<proteinExistence type="predicted"/>
<evidence type="ECO:0000313" key="6">
    <source>
        <dbReference type="Proteomes" id="UP000886842"/>
    </source>
</evidence>
<keyword evidence="2" id="KW-0690">Ribosome biogenesis</keyword>
<organism evidence="5 6">
    <name type="scientific">Candidatus Avipropionibacterium avicola</name>
    <dbReference type="NCBI Taxonomy" id="2840701"/>
    <lineage>
        <taxon>Bacteria</taxon>
        <taxon>Bacillati</taxon>
        <taxon>Actinomycetota</taxon>
        <taxon>Actinomycetes</taxon>
        <taxon>Propionibacteriales</taxon>
        <taxon>Propionibacteriaceae</taxon>
        <taxon>Propionibacteriaceae incertae sedis</taxon>
        <taxon>Candidatus Avipropionibacterium</taxon>
    </lineage>
</organism>
<reference evidence="5" key="1">
    <citation type="submission" date="2020-10" db="EMBL/GenBank/DDBJ databases">
        <authorList>
            <person name="Gilroy R."/>
        </authorList>
    </citation>
    <scope>NUCLEOTIDE SEQUENCE</scope>
    <source>
        <strain evidence="5">ChiGjej1B1-24693</strain>
    </source>
</reference>
<dbReference type="Proteomes" id="UP000886842">
    <property type="component" value="Unassembled WGS sequence"/>
</dbReference>
<dbReference type="Gene3D" id="3.30.300.70">
    <property type="entry name" value="RimP-like superfamily, N-terminal"/>
    <property type="match status" value="1"/>
</dbReference>
<dbReference type="InterPro" id="IPR035956">
    <property type="entry name" value="RimP_N_sf"/>
</dbReference>
<keyword evidence="1" id="KW-0963">Cytoplasm</keyword>
<gene>
    <name evidence="5" type="ORF">IAA98_01225</name>
</gene>
<dbReference type="InterPro" id="IPR003728">
    <property type="entry name" value="Ribosome_maturation_RimP"/>
</dbReference>
<dbReference type="PANTHER" id="PTHR33867">
    <property type="entry name" value="RIBOSOME MATURATION FACTOR RIMP"/>
    <property type="match status" value="1"/>
</dbReference>
<evidence type="ECO:0000313" key="5">
    <source>
        <dbReference type="EMBL" id="HIT74191.1"/>
    </source>
</evidence>
<dbReference type="GO" id="GO:0005829">
    <property type="term" value="C:cytosol"/>
    <property type="evidence" value="ECO:0007669"/>
    <property type="project" value="TreeGrafter"/>
</dbReference>
<evidence type="ECO:0000256" key="1">
    <source>
        <dbReference type="ARBA" id="ARBA00022490"/>
    </source>
</evidence>
<feature type="compositionally biased region" description="Polar residues" evidence="3">
    <location>
        <begin position="79"/>
        <end position="89"/>
    </location>
</feature>
<dbReference type="Pfam" id="PF02576">
    <property type="entry name" value="RimP_N"/>
    <property type="match status" value="1"/>
</dbReference>
<accession>A0A9D1KLA0</accession>
<name>A0A9D1KLA0_9ACTN</name>
<dbReference type="EMBL" id="DVLP01000037">
    <property type="protein sequence ID" value="HIT74191.1"/>
    <property type="molecule type" value="Genomic_DNA"/>
</dbReference>
<dbReference type="GO" id="GO:0000028">
    <property type="term" value="P:ribosomal small subunit assembly"/>
    <property type="evidence" value="ECO:0007669"/>
    <property type="project" value="TreeGrafter"/>
</dbReference>
<sequence>MDANRISTVLEPVLAAHDLELETIEIQPAGRRTLVRVVVDGDGPEGHGPGLDDIAEATQSVSAALDESDVTGTGPYTLEVSSRGVSRPL</sequence>
<dbReference type="InterPro" id="IPR028989">
    <property type="entry name" value="RimP_N"/>
</dbReference>
<comment type="caution">
    <text evidence="5">The sequence shown here is derived from an EMBL/GenBank/DDBJ whole genome shotgun (WGS) entry which is preliminary data.</text>
</comment>
<dbReference type="SUPFAM" id="SSF75420">
    <property type="entry name" value="YhbC-like, N-terminal domain"/>
    <property type="match status" value="1"/>
</dbReference>
<feature type="non-terminal residue" evidence="5">
    <location>
        <position position="89"/>
    </location>
</feature>
<dbReference type="AlphaFoldDB" id="A0A9D1KLA0"/>
<dbReference type="PANTHER" id="PTHR33867:SF1">
    <property type="entry name" value="RIBOSOME MATURATION FACTOR RIMP"/>
    <property type="match status" value="1"/>
</dbReference>
<dbReference type="GO" id="GO:0006412">
    <property type="term" value="P:translation"/>
    <property type="evidence" value="ECO:0007669"/>
    <property type="project" value="TreeGrafter"/>
</dbReference>
<feature type="domain" description="Ribosome maturation factor RimP N-terminal" evidence="4">
    <location>
        <begin position="10"/>
        <end position="85"/>
    </location>
</feature>
<evidence type="ECO:0000256" key="2">
    <source>
        <dbReference type="ARBA" id="ARBA00022517"/>
    </source>
</evidence>
<feature type="region of interest" description="Disordered" evidence="3">
    <location>
        <begin position="65"/>
        <end position="89"/>
    </location>
</feature>
<protein>
    <submittedName>
        <fullName evidence="5">Ribosome maturation factor RimP</fullName>
    </submittedName>
</protein>
<evidence type="ECO:0000256" key="3">
    <source>
        <dbReference type="SAM" id="MobiDB-lite"/>
    </source>
</evidence>
<reference evidence="5" key="2">
    <citation type="journal article" date="2021" name="PeerJ">
        <title>Extensive microbial diversity within the chicken gut microbiome revealed by metagenomics and culture.</title>
        <authorList>
            <person name="Gilroy R."/>
            <person name="Ravi A."/>
            <person name="Getino M."/>
            <person name="Pursley I."/>
            <person name="Horton D.L."/>
            <person name="Alikhan N.F."/>
            <person name="Baker D."/>
            <person name="Gharbi K."/>
            <person name="Hall N."/>
            <person name="Watson M."/>
            <person name="Adriaenssens E.M."/>
            <person name="Foster-Nyarko E."/>
            <person name="Jarju S."/>
            <person name="Secka A."/>
            <person name="Antonio M."/>
            <person name="Oren A."/>
            <person name="Chaudhuri R.R."/>
            <person name="La Ragione R."/>
            <person name="Hildebrand F."/>
            <person name="Pallen M.J."/>
        </authorList>
    </citation>
    <scope>NUCLEOTIDE SEQUENCE</scope>
    <source>
        <strain evidence="5">ChiGjej1B1-24693</strain>
    </source>
</reference>